<comment type="similarity">
    <text evidence="1">Belongs to the NodU/CmcH family.</text>
</comment>
<dbReference type="InterPro" id="IPR031730">
    <property type="entry name" value="Carbam_trans_C"/>
</dbReference>
<sequence>MKVIGIHDGHNASACLIDDGKIVYCIQEERLTNKKNFYGFPEKSLKEILRITNLEIKNIDKFAYASNHTAIGDGDVLRSYKQSLSLKSRMLDLGVKTPLYSFYKNKIKKIRIKNLVDLGVNHNNITFVEHHLCHAATAYFGSPWWKTEDILILTNDGSGDDLCATVSVGDSGSIKRIAETPKGNSIGNIYSRTVFLLGLVPWEHEWKIMGMAPYAPIKGVQQSYSKFKQYLTINNEELTFSRNISEPTHWIYPRLRRDLEFHRFDWISGGVQEMTEDLLCRWVTNAVSKTGIRKVALSGGVFMNVKANKRIMELDCVDDIFVFPSCGDESNSIGAAFWAYAELCKKYGEDNNIESIRDIYYGNSFTEQEIRRLLDQKGKMYNFKYFNNIESEIAQIIAEGGVVARCKDRMEFGARALGNRSILADPSNQSCIRTINMMVKKRDFWMPFAPVILKERVSEYIINPKNVESPYMMLSFDTTDKREDFMAGVHQADLTARAQILEKEWNSGYYKVLQEFENITERGVLLNTSFNLHGYPMVNGPEEALWVFENSGLEYLALGDFIVSK</sequence>
<organism evidence="4 5">
    <name type="scientific">Methanocalculus taiwanensis</name>
    <dbReference type="NCBI Taxonomy" id="106207"/>
    <lineage>
        <taxon>Archaea</taxon>
        <taxon>Methanobacteriati</taxon>
        <taxon>Methanobacteriota</taxon>
        <taxon>Stenosarchaea group</taxon>
        <taxon>Methanomicrobia</taxon>
        <taxon>Methanomicrobiales</taxon>
        <taxon>Methanocalculaceae</taxon>
        <taxon>Methanocalculus</taxon>
    </lineage>
</organism>
<reference evidence="4 5" key="1">
    <citation type="submission" date="2019-08" db="EMBL/GenBank/DDBJ databases">
        <authorList>
            <person name="Chen S.-C."/>
            <person name="Lai M.-C."/>
            <person name="You Y.-T."/>
        </authorList>
    </citation>
    <scope>NUCLEOTIDE SEQUENCE [LARGE SCALE GENOMIC DNA]</scope>
    <source>
        <strain evidence="4 5">P2F9704a</strain>
    </source>
</reference>
<evidence type="ECO:0000313" key="4">
    <source>
        <dbReference type="EMBL" id="MCQ1539536.1"/>
    </source>
</evidence>
<feature type="domain" description="Carbamoyltransferase" evidence="2">
    <location>
        <begin position="2"/>
        <end position="336"/>
    </location>
</feature>
<feature type="domain" description="Carbamoyltransferase C-terminal" evidence="3">
    <location>
        <begin position="394"/>
        <end position="565"/>
    </location>
</feature>
<proteinExistence type="inferred from homology"/>
<dbReference type="InterPro" id="IPR003696">
    <property type="entry name" value="Carbtransf_dom"/>
</dbReference>
<keyword evidence="5" id="KW-1185">Reference proteome</keyword>
<evidence type="ECO:0000259" key="2">
    <source>
        <dbReference type="Pfam" id="PF02543"/>
    </source>
</evidence>
<dbReference type="Proteomes" id="UP001524383">
    <property type="component" value="Unassembled WGS sequence"/>
</dbReference>
<dbReference type="InterPro" id="IPR051338">
    <property type="entry name" value="NodU/CmcH_Carbamoyltrnsfr"/>
</dbReference>
<gene>
    <name evidence="4" type="ORF">FTO68_11165</name>
</gene>
<dbReference type="InterPro" id="IPR043129">
    <property type="entry name" value="ATPase_NBD"/>
</dbReference>
<dbReference type="AlphaFoldDB" id="A0ABD4TL99"/>
<dbReference type="PANTHER" id="PTHR34847">
    <property type="entry name" value="NODULATION PROTEIN U"/>
    <property type="match status" value="1"/>
</dbReference>
<dbReference type="RefSeq" id="WP_255333507.1">
    <property type="nucleotide sequence ID" value="NZ_VOTZ01000037.1"/>
</dbReference>
<comment type="caution">
    <text evidence="4">The sequence shown here is derived from an EMBL/GenBank/DDBJ whole genome shotgun (WGS) entry which is preliminary data.</text>
</comment>
<dbReference type="EMBL" id="VOTZ01000037">
    <property type="protein sequence ID" value="MCQ1539536.1"/>
    <property type="molecule type" value="Genomic_DNA"/>
</dbReference>
<accession>A0ABD4TL99</accession>
<name>A0ABD4TL99_9EURY</name>
<dbReference type="PANTHER" id="PTHR34847:SF1">
    <property type="entry name" value="NODULATION PROTEIN U"/>
    <property type="match status" value="1"/>
</dbReference>
<evidence type="ECO:0000259" key="3">
    <source>
        <dbReference type="Pfam" id="PF16861"/>
    </source>
</evidence>
<evidence type="ECO:0000256" key="1">
    <source>
        <dbReference type="ARBA" id="ARBA00006129"/>
    </source>
</evidence>
<dbReference type="InterPro" id="IPR038152">
    <property type="entry name" value="Carbam_trans_C_sf"/>
</dbReference>
<evidence type="ECO:0000313" key="5">
    <source>
        <dbReference type="Proteomes" id="UP001524383"/>
    </source>
</evidence>
<dbReference type="Pfam" id="PF16861">
    <property type="entry name" value="Carbam_trans_C"/>
    <property type="match status" value="1"/>
</dbReference>
<dbReference type="SUPFAM" id="SSF53067">
    <property type="entry name" value="Actin-like ATPase domain"/>
    <property type="match status" value="1"/>
</dbReference>
<dbReference type="Pfam" id="PF02543">
    <property type="entry name" value="Carbam_trans_N"/>
    <property type="match status" value="1"/>
</dbReference>
<dbReference type="Gene3D" id="3.30.420.40">
    <property type="match status" value="2"/>
</dbReference>
<dbReference type="CDD" id="cd24100">
    <property type="entry name" value="ASKHA_NBD_MJ1051-like_N"/>
    <property type="match status" value="1"/>
</dbReference>
<dbReference type="Gene3D" id="3.90.870.20">
    <property type="entry name" value="Carbamoyltransferase, C-terminal domain"/>
    <property type="match status" value="1"/>
</dbReference>
<protein>
    <recommendedName>
        <fullName evidence="6">Carbamoyltransferase</fullName>
    </recommendedName>
</protein>
<evidence type="ECO:0008006" key="6">
    <source>
        <dbReference type="Google" id="ProtNLM"/>
    </source>
</evidence>